<proteinExistence type="predicted"/>
<organism evidence="2 3">
    <name type="scientific">Apostasia shenzhenica</name>
    <dbReference type="NCBI Taxonomy" id="1088818"/>
    <lineage>
        <taxon>Eukaryota</taxon>
        <taxon>Viridiplantae</taxon>
        <taxon>Streptophyta</taxon>
        <taxon>Embryophyta</taxon>
        <taxon>Tracheophyta</taxon>
        <taxon>Spermatophyta</taxon>
        <taxon>Magnoliopsida</taxon>
        <taxon>Liliopsida</taxon>
        <taxon>Asparagales</taxon>
        <taxon>Orchidaceae</taxon>
        <taxon>Apostasioideae</taxon>
        <taxon>Apostasia</taxon>
    </lineage>
</organism>
<dbReference type="AlphaFoldDB" id="A0A2I0AFN5"/>
<keyword evidence="3" id="KW-1185">Reference proteome</keyword>
<evidence type="ECO:0000256" key="1">
    <source>
        <dbReference type="SAM" id="MobiDB-lite"/>
    </source>
</evidence>
<accession>A0A2I0AFN5</accession>
<dbReference type="EMBL" id="KZ451982">
    <property type="protein sequence ID" value="PKA54335.1"/>
    <property type="molecule type" value="Genomic_DNA"/>
</dbReference>
<reference evidence="2 3" key="1">
    <citation type="journal article" date="2017" name="Nature">
        <title>The Apostasia genome and the evolution of orchids.</title>
        <authorList>
            <person name="Zhang G.Q."/>
            <person name="Liu K.W."/>
            <person name="Li Z."/>
            <person name="Lohaus R."/>
            <person name="Hsiao Y.Y."/>
            <person name="Niu S.C."/>
            <person name="Wang J.Y."/>
            <person name="Lin Y.C."/>
            <person name="Xu Q."/>
            <person name="Chen L.J."/>
            <person name="Yoshida K."/>
            <person name="Fujiwara S."/>
            <person name="Wang Z.W."/>
            <person name="Zhang Y.Q."/>
            <person name="Mitsuda N."/>
            <person name="Wang M."/>
            <person name="Liu G.H."/>
            <person name="Pecoraro L."/>
            <person name="Huang H.X."/>
            <person name="Xiao X.J."/>
            <person name="Lin M."/>
            <person name="Wu X.Y."/>
            <person name="Wu W.L."/>
            <person name="Chen Y.Y."/>
            <person name="Chang S.B."/>
            <person name="Sakamoto S."/>
            <person name="Ohme-Takagi M."/>
            <person name="Yagi M."/>
            <person name="Zeng S.J."/>
            <person name="Shen C.Y."/>
            <person name="Yeh C.M."/>
            <person name="Luo Y.B."/>
            <person name="Tsai W.C."/>
            <person name="Van de Peer Y."/>
            <person name="Liu Z.J."/>
        </authorList>
    </citation>
    <scope>NUCLEOTIDE SEQUENCE [LARGE SCALE GENOMIC DNA]</scope>
    <source>
        <strain evidence="3">cv. Shenzhen</strain>
        <tissue evidence="2">Stem</tissue>
    </source>
</reference>
<gene>
    <name evidence="2" type="ORF">AXF42_Ash000168</name>
</gene>
<evidence type="ECO:0000313" key="3">
    <source>
        <dbReference type="Proteomes" id="UP000236161"/>
    </source>
</evidence>
<name>A0A2I0AFN5_9ASPA</name>
<dbReference type="Proteomes" id="UP000236161">
    <property type="component" value="Unassembled WGS sequence"/>
</dbReference>
<evidence type="ECO:0000313" key="2">
    <source>
        <dbReference type="EMBL" id="PKA54335.1"/>
    </source>
</evidence>
<feature type="region of interest" description="Disordered" evidence="1">
    <location>
        <begin position="189"/>
        <end position="231"/>
    </location>
</feature>
<protein>
    <submittedName>
        <fullName evidence="2">Uncharacterized protein</fullName>
    </submittedName>
</protein>
<sequence>MDLPSHHRRIRPPRRFWQMLRLHLASVANSRPSPNTRCPRHNASRNFRESRGVILGPPQAGFVASAGAIFTQALLRRSTARTTLNPRPPHSLAASPPSPLLRLPTIRNHASHGASPPLQAVLTTSSISPSPLALLHGRRFIVDKLITFFPRRSKIAKHVRNRHFLLFPFAPSPPLSVWEETVAVGSGEGIRIQGKEGDDDSDRSAEGSGMILRLGSSGDPNNHRIIPPERR</sequence>